<evidence type="ECO:0000256" key="1">
    <source>
        <dbReference type="ARBA" id="ARBA00008950"/>
    </source>
</evidence>
<sequence length="164" mass="19124">MRIGIISDTHIHRHSERLIEFVNRYMENVDMIIHAGDFTSIEVVNVLMKYNNFIGVFGNNDNESIRSVLRDKEILRIMGYKIGIFHGHGEGKTTLERAYDKFKEDRVDIIIFGHSHQPLITTKNKTLMLNPGSPTYKRKGRWYSYILLELKEDGINVAIKFLNK</sequence>
<gene>
    <name evidence="4" type="ORF">EDD71_11844</name>
</gene>
<dbReference type="EMBL" id="SOAZ01000018">
    <property type="protein sequence ID" value="TDT51360.1"/>
    <property type="molecule type" value="Genomic_DNA"/>
</dbReference>
<dbReference type="InterPro" id="IPR041802">
    <property type="entry name" value="MPP_YfcE"/>
</dbReference>
<dbReference type="AlphaFoldDB" id="A0A4R7KBE4"/>
<evidence type="ECO:0000313" key="4">
    <source>
        <dbReference type="EMBL" id="TDT51360.1"/>
    </source>
</evidence>
<dbReference type="GO" id="GO:0016787">
    <property type="term" value="F:hydrolase activity"/>
    <property type="evidence" value="ECO:0007669"/>
    <property type="project" value="UniProtKB-UniRule"/>
</dbReference>
<dbReference type="InterPro" id="IPR024654">
    <property type="entry name" value="Calcineurin-like_PHP_lpxH"/>
</dbReference>
<dbReference type="NCBIfam" id="TIGR00040">
    <property type="entry name" value="yfcE"/>
    <property type="match status" value="1"/>
</dbReference>
<dbReference type="Pfam" id="PF12850">
    <property type="entry name" value="Metallophos_2"/>
    <property type="match status" value="1"/>
</dbReference>
<evidence type="ECO:0000259" key="3">
    <source>
        <dbReference type="Pfam" id="PF12850"/>
    </source>
</evidence>
<dbReference type="InterPro" id="IPR029052">
    <property type="entry name" value="Metallo-depent_PP-like"/>
</dbReference>
<keyword evidence="2" id="KW-0479">Metal-binding</keyword>
<accession>A0A4R7KBE4</accession>
<dbReference type="Gene3D" id="3.60.21.10">
    <property type="match status" value="1"/>
</dbReference>
<comment type="caution">
    <text evidence="4">The sequence shown here is derived from an EMBL/GenBank/DDBJ whole genome shotgun (WGS) entry which is preliminary data.</text>
</comment>
<name>A0A4R7KBE4_9CLOT</name>
<proteinExistence type="inferred from homology"/>
<feature type="domain" description="Calcineurin-like phosphoesterase" evidence="3">
    <location>
        <begin position="1"/>
        <end position="152"/>
    </location>
</feature>
<protein>
    <recommendedName>
        <fullName evidence="2">Phosphoesterase</fullName>
        <ecNumber evidence="2">3.1.4.-</ecNumber>
    </recommendedName>
</protein>
<dbReference type="InterPro" id="IPR000979">
    <property type="entry name" value="Phosphodiesterase_MJ0936/Vps29"/>
</dbReference>
<dbReference type="SUPFAM" id="SSF56300">
    <property type="entry name" value="Metallo-dependent phosphatases"/>
    <property type="match status" value="1"/>
</dbReference>
<evidence type="ECO:0000256" key="2">
    <source>
        <dbReference type="RuleBase" id="RU362039"/>
    </source>
</evidence>
<comment type="cofactor">
    <cofactor evidence="2">
        <name>a divalent metal cation</name>
        <dbReference type="ChEBI" id="CHEBI:60240"/>
    </cofactor>
</comment>
<reference evidence="4 5" key="1">
    <citation type="submission" date="2019-03" db="EMBL/GenBank/DDBJ databases">
        <title>Genomic Encyclopedia of Type Strains, Phase IV (KMG-IV): sequencing the most valuable type-strain genomes for metagenomic binning, comparative biology and taxonomic classification.</title>
        <authorList>
            <person name="Goeker M."/>
        </authorList>
    </citation>
    <scope>NUCLEOTIDE SEQUENCE [LARGE SCALE GENOMIC DNA]</scope>
    <source>
        <strain evidence="4 5">DSM 24455</strain>
    </source>
</reference>
<dbReference type="GO" id="GO:0046872">
    <property type="term" value="F:metal ion binding"/>
    <property type="evidence" value="ECO:0007669"/>
    <property type="project" value="UniProtKB-KW"/>
</dbReference>
<evidence type="ECO:0000313" key="5">
    <source>
        <dbReference type="Proteomes" id="UP000295325"/>
    </source>
</evidence>
<comment type="similarity">
    <text evidence="1 2">Belongs to the metallophosphoesterase superfamily. YfcE family.</text>
</comment>
<dbReference type="EC" id="3.1.4.-" evidence="2"/>
<dbReference type="PANTHER" id="PTHR11124">
    <property type="entry name" value="VACUOLAR SORTING PROTEIN VPS29"/>
    <property type="match status" value="1"/>
</dbReference>
<dbReference type="CDD" id="cd00841">
    <property type="entry name" value="MPP_YfcE"/>
    <property type="match status" value="1"/>
</dbReference>
<keyword evidence="5" id="KW-1185">Reference proteome</keyword>
<dbReference type="Proteomes" id="UP000295325">
    <property type="component" value="Unassembled WGS sequence"/>
</dbReference>
<organism evidence="4 5">
    <name type="scientific">Fonticella tunisiensis</name>
    <dbReference type="NCBI Taxonomy" id="1096341"/>
    <lineage>
        <taxon>Bacteria</taxon>
        <taxon>Bacillati</taxon>
        <taxon>Bacillota</taxon>
        <taxon>Clostridia</taxon>
        <taxon>Eubacteriales</taxon>
        <taxon>Clostridiaceae</taxon>
        <taxon>Fonticella</taxon>
    </lineage>
</organism>